<dbReference type="PROSITE" id="PS51677">
    <property type="entry name" value="NODB"/>
    <property type="match status" value="1"/>
</dbReference>
<evidence type="ECO:0000256" key="4">
    <source>
        <dbReference type="SAM" id="Phobius"/>
    </source>
</evidence>
<comment type="similarity">
    <text evidence="1">Belongs to the glycosyltransferase 2 family.</text>
</comment>
<dbReference type="RefSeq" id="WP_207155278.1">
    <property type="nucleotide sequence ID" value="NZ_AP024484.1"/>
</dbReference>
<dbReference type="InterPro" id="IPR029070">
    <property type="entry name" value="Chitinase_insertion_sf"/>
</dbReference>
<evidence type="ECO:0000256" key="1">
    <source>
        <dbReference type="ARBA" id="ARBA00006739"/>
    </source>
</evidence>
<reference evidence="7 8" key="1">
    <citation type="journal article" date="2022" name="Int. J. Syst. Evol. Microbiol.">
        <title>Prevotella herbatica sp. nov., a plant polysaccharide-decomposing anaerobic bacterium isolated from a methanogenic reactor.</title>
        <authorList>
            <person name="Uek A."/>
            <person name="Tonouchi A."/>
            <person name="Kaku N."/>
            <person name="Ueki K."/>
        </authorList>
    </citation>
    <scope>NUCLEOTIDE SEQUENCE [LARGE SCALE GENOMIC DNA]</scope>
    <source>
        <strain evidence="7 8">WR041</strain>
    </source>
</reference>
<evidence type="ECO:0000313" key="8">
    <source>
        <dbReference type="Proteomes" id="UP001319045"/>
    </source>
</evidence>
<dbReference type="EMBL" id="AP024484">
    <property type="protein sequence ID" value="BCS85120.1"/>
    <property type="molecule type" value="Genomic_DNA"/>
</dbReference>
<dbReference type="InterPro" id="IPR029044">
    <property type="entry name" value="Nucleotide-diphossugar_trans"/>
</dbReference>
<evidence type="ECO:0000313" key="7">
    <source>
        <dbReference type="EMBL" id="BCS85120.1"/>
    </source>
</evidence>
<dbReference type="SMART" id="SM00636">
    <property type="entry name" value="Glyco_18"/>
    <property type="match status" value="1"/>
</dbReference>
<proteinExistence type="inferred from homology"/>
<keyword evidence="2" id="KW-0328">Glycosyltransferase</keyword>
<evidence type="ECO:0000256" key="2">
    <source>
        <dbReference type="ARBA" id="ARBA00022676"/>
    </source>
</evidence>
<feature type="transmembrane region" description="Helical" evidence="4">
    <location>
        <begin position="1026"/>
        <end position="1045"/>
    </location>
</feature>
<sequence length="1143" mass="130612">MNKQVFQTDNKSRWMKFKWTIRVFVFIAVIFIAIFITMFIIDHIPSVPFRQDFRSAMTASKPFLQETKYSREYKGFRSFISEKKLHNNYAQEKMRRLGKLRRFGGRSDSLIQKNVDSWTDFSAGIRAGFYVSWDPKSYTSLRQNIHNLNLVMPEWMFLDPKTDGMKLKADNKGLALMHKSGVPIMPMLTNNIDKSFRGDVVSRILHNPMKRRKLIDSIVYQCVKNNFVGVNIDFEELTENSDEYLITFIKELTTTMHNNGLLVTEDVEPFNDDYNYKELAKYLDYLVLMAYDEYSLSSDPGPVSSQKWIEAALDHTALNVPNNKIILGLAAFGYDWSKNPDGNTSLDYQGALAKAAESGSKINFDNNTYNLDFAYRDERDYLHQVYFTDAATTFNVMRFGSEYGLAGFGLWRMGSEDNRIWKYYGNDMQSSSLGKVGQHEFEEVKLTSGINYLGDGEILDVKKTPKQGKIKLVMDSTNTLIAEEDYIKIPTSYQIMKYGEAGEKELLLTFDDGPDYRWTPKILDILKKYKLHAAFFVVGIQAERNVPLVRRIYDDGNLVGNHTFSHRNVANVSPDRTFAELKLTRLLIECITGHTTILFRPPYNADSEPANMEELVPVVLAREQNYIDVGESIDPEDWEPGITADQIFNRVVKQVKQGAGHVILLHDAGGDTRKETIKALPRIIEYFQKRGYKFVTLEDILKKDRSQLMPNVEKGKEYYAMQANLALVTATYDVIQFLTAMFIIFIILGIGRLLFMVCLTIKERRKEKRQQHKLNFTSDAPKVSIIVPAYNEEVDAVSSLENLLNQDYPNFNVIFVDDGSKDNTYKSVCDAFSDNPKMVILTKANGGKASALNYGISNTDAEFLVCIDADTKLYPNAVSLLMSHFLRSGAEKVGSVAGNVKVGNQRNMLTKWQAIEYTTSQNFDRMAYAAINAITVVPGAIGAFRKKAIEDAGGLTTDTLAEDCDLTIRINRAGYVIENENRAVAMTEAPEHIKQFMKQRVRWTFGVMQTFWKHRDALMVKKHKGLGFWALPNILIFQFIIPTFSPLADLFMIIGLFSGNAWQIFIYYLMFTAVDCSVSVAAYLFEKQPLRVLLWIIPQRFAYRWIMYVVLFKSYKRALKGELQTWGVLKRTGNVGSINSKKN</sequence>
<dbReference type="Gene3D" id="3.10.50.10">
    <property type="match status" value="1"/>
</dbReference>
<feature type="transmembrane region" description="Helical" evidence="4">
    <location>
        <begin position="1065"/>
        <end position="1085"/>
    </location>
</feature>
<dbReference type="SUPFAM" id="SSF88713">
    <property type="entry name" value="Glycoside hydrolase/deacetylase"/>
    <property type="match status" value="1"/>
</dbReference>
<gene>
    <name evidence="7" type="ORF">prwr041_10130</name>
</gene>
<dbReference type="InterPro" id="IPR001173">
    <property type="entry name" value="Glyco_trans_2-like"/>
</dbReference>
<dbReference type="GO" id="GO:0016740">
    <property type="term" value="F:transferase activity"/>
    <property type="evidence" value="ECO:0007669"/>
    <property type="project" value="UniProtKB-KW"/>
</dbReference>
<dbReference type="InterPro" id="IPR001223">
    <property type="entry name" value="Glyco_hydro18_cat"/>
</dbReference>
<name>A0ABN6EGS8_9BACT</name>
<feature type="transmembrane region" description="Helical" evidence="4">
    <location>
        <begin position="21"/>
        <end position="41"/>
    </location>
</feature>
<dbReference type="Pfam" id="PF00535">
    <property type="entry name" value="Glycos_transf_2"/>
    <property type="match status" value="1"/>
</dbReference>
<evidence type="ECO:0000259" key="5">
    <source>
        <dbReference type="PROSITE" id="PS51677"/>
    </source>
</evidence>
<dbReference type="PROSITE" id="PS51910">
    <property type="entry name" value="GH18_2"/>
    <property type="match status" value="1"/>
</dbReference>
<dbReference type="InterPro" id="IPR017853">
    <property type="entry name" value="GH"/>
</dbReference>
<organism evidence="7 8">
    <name type="scientific">Prevotella herbatica</name>
    <dbReference type="NCBI Taxonomy" id="2801997"/>
    <lineage>
        <taxon>Bacteria</taxon>
        <taxon>Pseudomonadati</taxon>
        <taxon>Bacteroidota</taxon>
        <taxon>Bacteroidia</taxon>
        <taxon>Bacteroidales</taxon>
        <taxon>Prevotellaceae</taxon>
        <taxon>Prevotella</taxon>
    </lineage>
</organism>
<dbReference type="InterPro" id="IPR011330">
    <property type="entry name" value="Glyco_hydro/deAcase_b/a-brl"/>
</dbReference>
<keyword evidence="8" id="KW-1185">Reference proteome</keyword>
<keyword evidence="3 7" id="KW-0808">Transferase</keyword>
<feature type="domain" description="NodB homology" evidence="5">
    <location>
        <begin position="504"/>
        <end position="695"/>
    </location>
</feature>
<dbReference type="CDD" id="cd10962">
    <property type="entry name" value="CE4_GT2-like"/>
    <property type="match status" value="1"/>
</dbReference>
<evidence type="ECO:0000259" key="6">
    <source>
        <dbReference type="PROSITE" id="PS51910"/>
    </source>
</evidence>
<keyword evidence="4" id="KW-0812">Transmembrane</keyword>
<dbReference type="Pfam" id="PF01522">
    <property type="entry name" value="Polysacc_deac_1"/>
    <property type="match status" value="1"/>
</dbReference>
<protein>
    <submittedName>
        <fullName evidence="7">Glycosyl transferase family 2</fullName>
    </submittedName>
</protein>
<keyword evidence="4" id="KW-0472">Membrane</keyword>
<feature type="domain" description="GH18" evidence="6">
    <location>
        <begin position="124"/>
        <end position="431"/>
    </location>
</feature>
<dbReference type="Proteomes" id="UP001319045">
    <property type="component" value="Chromosome"/>
</dbReference>
<dbReference type="InterPro" id="IPR011583">
    <property type="entry name" value="Chitinase_II/V-like_cat"/>
</dbReference>
<dbReference type="Gene3D" id="3.90.550.10">
    <property type="entry name" value="Spore Coat Polysaccharide Biosynthesis Protein SpsA, Chain A"/>
    <property type="match status" value="1"/>
</dbReference>
<keyword evidence="4" id="KW-1133">Transmembrane helix</keyword>
<dbReference type="PANTHER" id="PTHR43630:SF1">
    <property type="entry name" value="POLY-BETA-1,6-N-ACETYL-D-GLUCOSAMINE SYNTHASE"/>
    <property type="match status" value="1"/>
</dbReference>
<accession>A0ABN6EGS8</accession>
<dbReference type="Gene3D" id="3.20.20.370">
    <property type="entry name" value="Glycoside hydrolase/deacetylase"/>
    <property type="match status" value="1"/>
</dbReference>
<evidence type="ECO:0000256" key="3">
    <source>
        <dbReference type="ARBA" id="ARBA00022679"/>
    </source>
</evidence>
<dbReference type="PANTHER" id="PTHR43630">
    <property type="entry name" value="POLY-BETA-1,6-N-ACETYL-D-GLUCOSAMINE SYNTHASE"/>
    <property type="match status" value="1"/>
</dbReference>
<dbReference type="CDD" id="cd06423">
    <property type="entry name" value="CESA_like"/>
    <property type="match status" value="1"/>
</dbReference>
<dbReference type="Gene3D" id="3.20.20.80">
    <property type="entry name" value="Glycosidases"/>
    <property type="match status" value="1"/>
</dbReference>
<feature type="transmembrane region" description="Helical" evidence="4">
    <location>
        <begin position="737"/>
        <end position="761"/>
    </location>
</feature>
<dbReference type="SUPFAM" id="SSF51445">
    <property type="entry name" value="(Trans)glycosidases"/>
    <property type="match status" value="1"/>
</dbReference>
<dbReference type="SUPFAM" id="SSF53448">
    <property type="entry name" value="Nucleotide-diphospho-sugar transferases"/>
    <property type="match status" value="1"/>
</dbReference>
<dbReference type="Pfam" id="PF00704">
    <property type="entry name" value="Glyco_hydro_18"/>
    <property type="match status" value="1"/>
</dbReference>
<dbReference type="InterPro" id="IPR002509">
    <property type="entry name" value="NODB_dom"/>
</dbReference>